<dbReference type="InterPro" id="IPR017438">
    <property type="entry name" value="ATP-NAD_kinase_N"/>
</dbReference>
<name>A0A5B9DQL7_9HYPH</name>
<dbReference type="PANTHER" id="PTHR30492:SF0">
    <property type="entry name" value="METHYLGLYOXAL SYNTHASE"/>
    <property type="match status" value="1"/>
</dbReference>
<dbReference type="GO" id="GO:0016301">
    <property type="term" value="F:kinase activity"/>
    <property type="evidence" value="ECO:0007669"/>
    <property type="project" value="UniProtKB-KW"/>
</dbReference>
<proteinExistence type="predicted"/>
<gene>
    <name evidence="1" type="ORF">FNA67_16610</name>
</gene>
<dbReference type="RefSeq" id="WP_147657055.1">
    <property type="nucleotide sequence ID" value="NZ_BMFM01000001.1"/>
</dbReference>
<dbReference type="GO" id="GO:0008929">
    <property type="term" value="F:methylglyoxal synthase activity"/>
    <property type="evidence" value="ECO:0007669"/>
    <property type="project" value="InterPro"/>
</dbReference>
<dbReference type="GO" id="GO:0019242">
    <property type="term" value="P:methylglyoxal biosynthetic process"/>
    <property type="evidence" value="ECO:0007669"/>
    <property type="project" value="InterPro"/>
</dbReference>
<dbReference type="Gene3D" id="2.60.200.40">
    <property type="match status" value="1"/>
</dbReference>
<dbReference type="SMART" id="SM00046">
    <property type="entry name" value="DAGKc"/>
    <property type="match status" value="1"/>
</dbReference>
<dbReference type="InterPro" id="IPR016064">
    <property type="entry name" value="NAD/diacylglycerol_kinase_sf"/>
</dbReference>
<organism evidence="1 2">
    <name type="scientific">Paradevosia tibetensis</name>
    <dbReference type="NCBI Taxonomy" id="1447062"/>
    <lineage>
        <taxon>Bacteria</taxon>
        <taxon>Pseudomonadati</taxon>
        <taxon>Pseudomonadota</taxon>
        <taxon>Alphaproteobacteria</taxon>
        <taxon>Hyphomicrobiales</taxon>
        <taxon>Devosiaceae</taxon>
        <taxon>Paradevosia</taxon>
    </lineage>
</organism>
<dbReference type="PROSITE" id="PS50146">
    <property type="entry name" value="DAGK"/>
    <property type="match status" value="1"/>
</dbReference>
<reference evidence="1 2" key="1">
    <citation type="journal article" date="2015" name="Int. J. Syst. Evol. Microbiol.">
        <title>Youhaiella tibetensis gen. nov., sp. nov., isolated from subsurface sediment.</title>
        <authorList>
            <person name="Wang Y.X."/>
            <person name="Huang F.Q."/>
            <person name="Nogi Y."/>
            <person name="Pang S.J."/>
            <person name="Wang P.K."/>
            <person name="Lv J."/>
        </authorList>
    </citation>
    <scope>NUCLEOTIDE SEQUENCE [LARGE SCALE GENOMIC DNA]</scope>
    <source>
        <strain evidence="2">fig4</strain>
    </source>
</reference>
<dbReference type="AlphaFoldDB" id="A0A5B9DQL7"/>
<dbReference type="OrthoDB" id="9815110at2"/>
<dbReference type="InterPro" id="IPR045540">
    <property type="entry name" value="YegS/DAGK_C"/>
</dbReference>
<dbReference type="KEGG" id="yti:FNA67_16610"/>
<dbReference type="SUPFAM" id="SSF111331">
    <property type="entry name" value="NAD kinase/diacylglycerol kinase-like"/>
    <property type="match status" value="1"/>
</dbReference>
<dbReference type="InterPro" id="IPR004363">
    <property type="entry name" value="Methylgl_synth"/>
</dbReference>
<keyword evidence="1" id="KW-0418">Kinase</keyword>
<dbReference type="PANTHER" id="PTHR30492">
    <property type="entry name" value="METHYLGLYOXAL SYNTHASE"/>
    <property type="match status" value="1"/>
</dbReference>
<dbReference type="Proteomes" id="UP000321062">
    <property type="component" value="Chromosome"/>
</dbReference>
<sequence length="314" mass="33689">MHFVGIFNRDGGTFKTTDMEAFCQEARAIFARHGHTLDCRIVAGREVSDALSEAAGEGEVDVLLAGGGDGTISTAAAVAFRTGVPLAVLPAGTMNLFARTLGIPLVLTDALEALAAGEFGKADIATANGQAFVHQFGVGVHARLVRIRDGLTYHSRIGKMAASVRAVGATIIRPPRFLAEVQTPRGVERWEAAGIEVSNNPVGDWHIPYADTHDRGVLGVYIAKPMSEWTLAKLLVAVLFGRWRTHPDVSEREVREVTLSFPKRKRSANAVIDGELIPLDERIELKIHPGALVVVVPPRQLERSGTLVDGGLAQ</sequence>
<accession>A0A5B9DQL7</accession>
<dbReference type="Pfam" id="PF19279">
    <property type="entry name" value="YegS_C"/>
    <property type="match status" value="1"/>
</dbReference>
<keyword evidence="1" id="KW-0808">Transferase</keyword>
<dbReference type="EMBL" id="CP041690">
    <property type="protein sequence ID" value="QEE21710.1"/>
    <property type="molecule type" value="Genomic_DNA"/>
</dbReference>
<dbReference type="InterPro" id="IPR001206">
    <property type="entry name" value="Diacylglycerol_kinase_cat_dom"/>
</dbReference>
<evidence type="ECO:0000313" key="2">
    <source>
        <dbReference type="Proteomes" id="UP000321062"/>
    </source>
</evidence>
<dbReference type="Pfam" id="PF00781">
    <property type="entry name" value="DAGK_cat"/>
    <property type="match status" value="1"/>
</dbReference>
<protein>
    <submittedName>
        <fullName evidence="1">Diacylglycerol kinase family lipid kinase</fullName>
    </submittedName>
</protein>
<dbReference type="GO" id="GO:0005829">
    <property type="term" value="C:cytosol"/>
    <property type="evidence" value="ECO:0007669"/>
    <property type="project" value="TreeGrafter"/>
</dbReference>
<keyword evidence="2" id="KW-1185">Reference proteome</keyword>
<evidence type="ECO:0000313" key="1">
    <source>
        <dbReference type="EMBL" id="QEE21710.1"/>
    </source>
</evidence>
<dbReference type="Gene3D" id="3.40.50.10330">
    <property type="entry name" value="Probable inorganic polyphosphate/atp-NAD kinase, domain 1"/>
    <property type="match status" value="1"/>
</dbReference>